<dbReference type="Gene3D" id="3.10.10.10">
    <property type="entry name" value="HIV Type 1 Reverse Transcriptase, subunit A, domain 1"/>
    <property type="match status" value="1"/>
</dbReference>
<dbReference type="InterPro" id="IPR000477">
    <property type="entry name" value="RT_dom"/>
</dbReference>
<evidence type="ECO:0008006" key="5">
    <source>
        <dbReference type="Google" id="ProtNLM"/>
    </source>
</evidence>
<feature type="non-terminal residue" evidence="3">
    <location>
        <position position="1"/>
    </location>
</feature>
<dbReference type="PANTHER" id="PTHR24559">
    <property type="entry name" value="TRANSPOSON TY3-I GAG-POL POLYPROTEIN"/>
    <property type="match status" value="1"/>
</dbReference>
<sequence length="306" mass="35126">MCIDYTNLNKVCPKDSYPLPNIDRLVDRASGFALLSFMDTYIGYNQIKMHTQDEAKTTFITDSRAYCYKVMPFGLKNTKAMYQRLMDKIFEGLIGNEVEVYVNGMVVKSTIAKDHCKALGRVFQVLRRHQLKLNPEKCSFGVQAGKFLGFMLTERGIEANLKKCQAIINMRSPRTIKEVQQLAGRITTLSRFLSRSAERVVPIFNTLKKGDSFSWMSKSEESFLRLKILLATPPILMKLTPELPLLVYVSVAEDVISAAIIQEREGKQQSVYFICKVLQDAERRYQRIEKTAFTLVIASRRLRPYF</sequence>
<evidence type="ECO:0000313" key="4">
    <source>
        <dbReference type="Proteomes" id="UP000257109"/>
    </source>
</evidence>
<dbReference type="Pfam" id="PF00078">
    <property type="entry name" value="RVT_1"/>
    <property type="match status" value="1"/>
</dbReference>
<dbReference type="InterPro" id="IPR043128">
    <property type="entry name" value="Rev_trsase/Diguanyl_cyclase"/>
</dbReference>
<dbReference type="Proteomes" id="UP000257109">
    <property type="component" value="Unassembled WGS sequence"/>
</dbReference>
<feature type="domain" description="Reverse transcriptase" evidence="1">
    <location>
        <begin position="2"/>
        <end position="151"/>
    </location>
</feature>
<dbReference type="Pfam" id="PF17919">
    <property type="entry name" value="RT_RNaseH_2"/>
    <property type="match status" value="1"/>
</dbReference>
<protein>
    <recommendedName>
        <fullName evidence="5">Retrovirus-related Pol polyprotein from transposon 17.6</fullName>
    </recommendedName>
</protein>
<dbReference type="InterPro" id="IPR043502">
    <property type="entry name" value="DNA/RNA_pol_sf"/>
</dbReference>
<dbReference type="EMBL" id="QJKJ01004794">
    <property type="protein sequence ID" value="RDX92741.1"/>
    <property type="molecule type" value="Genomic_DNA"/>
</dbReference>
<dbReference type="InterPro" id="IPR041577">
    <property type="entry name" value="RT_RNaseH_2"/>
</dbReference>
<proteinExistence type="predicted"/>
<evidence type="ECO:0000259" key="2">
    <source>
        <dbReference type="Pfam" id="PF17919"/>
    </source>
</evidence>
<evidence type="ECO:0000259" key="1">
    <source>
        <dbReference type="Pfam" id="PF00078"/>
    </source>
</evidence>
<keyword evidence="4" id="KW-1185">Reference proteome</keyword>
<dbReference type="Gene3D" id="3.30.70.270">
    <property type="match status" value="2"/>
</dbReference>
<comment type="caution">
    <text evidence="3">The sequence shown here is derived from an EMBL/GenBank/DDBJ whole genome shotgun (WGS) entry which is preliminary data.</text>
</comment>
<organism evidence="3 4">
    <name type="scientific">Mucuna pruriens</name>
    <name type="common">Velvet bean</name>
    <name type="synonym">Dolichos pruriens</name>
    <dbReference type="NCBI Taxonomy" id="157652"/>
    <lineage>
        <taxon>Eukaryota</taxon>
        <taxon>Viridiplantae</taxon>
        <taxon>Streptophyta</taxon>
        <taxon>Embryophyta</taxon>
        <taxon>Tracheophyta</taxon>
        <taxon>Spermatophyta</taxon>
        <taxon>Magnoliopsida</taxon>
        <taxon>eudicotyledons</taxon>
        <taxon>Gunneridae</taxon>
        <taxon>Pentapetalae</taxon>
        <taxon>rosids</taxon>
        <taxon>fabids</taxon>
        <taxon>Fabales</taxon>
        <taxon>Fabaceae</taxon>
        <taxon>Papilionoideae</taxon>
        <taxon>50 kb inversion clade</taxon>
        <taxon>NPAAA clade</taxon>
        <taxon>indigoferoid/millettioid clade</taxon>
        <taxon>Phaseoleae</taxon>
        <taxon>Mucuna</taxon>
    </lineage>
</organism>
<reference evidence="3" key="1">
    <citation type="submission" date="2018-05" db="EMBL/GenBank/DDBJ databases">
        <title>Draft genome of Mucuna pruriens seed.</title>
        <authorList>
            <person name="Nnadi N.E."/>
            <person name="Vos R."/>
            <person name="Hasami M.H."/>
            <person name="Devisetty U.K."/>
            <person name="Aguiy J.C."/>
        </authorList>
    </citation>
    <scope>NUCLEOTIDE SEQUENCE [LARGE SCALE GENOMIC DNA]</scope>
    <source>
        <strain evidence="3">JCA_2017</strain>
    </source>
</reference>
<feature type="domain" description="Reverse transcriptase/retrotransposon-derived protein RNase H-like" evidence="2">
    <location>
        <begin position="215"/>
        <end position="306"/>
    </location>
</feature>
<evidence type="ECO:0000313" key="3">
    <source>
        <dbReference type="EMBL" id="RDX92741.1"/>
    </source>
</evidence>
<accession>A0A371GQ94</accession>
<name>A0A371GQ94_MUCPR</name>
<dbReference type="OrthoDB" id="542221at2759"/>
<dbReference type="InterPro" id="IPR053134">
    <property type="entry name" value="RNA-dir_DNA_polymerase"/>
</dbReference>
<dbReference type="CDD" id="cd01647">
    <property type="entry name" value="RT_LTR"/>
    <property type="match status" value="1"/>
</dbReference>
<dbReference type="AlphaFoldDB" id="A0A371GQ94"/>
<dbReference type="PANTHER" id="PTHR24559:SF444">
    <property type="entry name" value="REVERSE TRANSCRIPTASE DOMAIN-CONTAINING PROTEIN"/>
    <property type="match status" value="1"/>
</dbReference>
<dbReference type="SUPFAM" id="SSF56672">
    <property type="entry name" value="DNA/RNA polymerases"/>
    <property type="match status" value="1"/>
</dbReference>
<gene>
    <name evidence="3" type="ORF">CR513_25080</name>
</gene>